<dbReference type="InterPro" id="IPR029063">
    <property type="entry name" value="SAM-dependent_MTases_sf"/>
</dbReference>
<organism evidence="4 6">
    <name type="scientific">Dracunculus medinensis</name>
    <name type="common">Guinea worm</name>
    <dbReference type="NCBI Taxonomy" id="318479"/>
    <lineage>
        <taxon>Eukaryota</taxon>
        <taxon>Metazoa</taxon>
        <taxon>Ecdysozoa</taxon>
        <taxon>Nematoda</taxon>
        <taxon>Chromadorea</taxon>
        <taxon>Rhabditida</taxon>
        <taxon>Spirurina</taxon>
        <taxon>Dracunculoidea</taxon>
        <taxon>Dracunculidae</taxon>
        <taxon>Dracunculus</taxon>
    </lineage>
</organism>
<evidence type="ECO:0000313" key="5">
    <source>
        <dbReference type="Proteomes" id="UP000274756"/>
    </source>
</evidence>
<dbReference type="PANTHER" id="PTHR43317:SF1">
    <property type="entry name" value="THERMOSPERMINE SYNTHASE ACAULIS5"/>
    <property type="match status" value="1"/>
</dbReference>
<dbReference type="GO" id="GO:0006596">
    <property type="term" value="P:polyamine biosynthetic process"/>
    <property type="evidence" value="ECO:0007669"/>
    <property type="project" value="UniProtKB-KW"/>
</dbReference>
<dbReference type="AlphaFoldDB" id="A0A158Q4I9"/>
<dbReference type="EMBL" id="UYYG01001172">
    <property type="protein sequence ID" value="VDN58784.1"/>
    <property type="molecule type" value="Genomic_DNA"/>
</dbReference>
<evidence type="ECO:0000256" key="1">
    <source>
        <dbReference type="ARBA" id="ARBA00023115"/>
    </source>
</evidence>
<dbReference type="GO" id="GO:0010487">
    <property type="term" value="F:thermospermine synthase activity"/>
    <property type="evidence" value="ECO:0007669"/>
    <property type="project" value="TreeGrafter"/>
</dbReference>
<dbReference type="Pfam" id="PF01564">
    <property type="entry name" value="Spermine_synth"/>
    <property type="match status" value="1"/>
</dbReference>
<accession>A0A158Q4I9</accession>
<gene>
    <name evidence="3" type="ORF">DME_LOCUS8757</name>
</gene>
<feature type="compositionally biased region" description="Basic and acidic residues" evidence="2">
    <location>
        <begin position="85"/>
        <end position="98"/>
    </location>
</feature>
<dbReference type="Proteomes" id="UP000038040">
    <property type="component" value="Unplaced"/>
</dbReference>
<sequence>MNNVANILHAPMNGMWLLAELCEISYSCRMIDRNSTSSYWVHVKLKPPHAVCPCKPFIDPADSQYFPKILMKSEEDEILDQFEAKERTTNKLSEDNDGIKSAPTRKSKVKLSLGDRFVIHRKGDLYIVDEVMARPDKKYIEEPIDSSKWPIDHSKLQSPLMQLIVAAAYTTGVVTTNDSVLTDILLIGLGGGSINNYLRYTRNNVNITVVELYEDTVQIAKKYFGLVEDERQRCTVDDGAKFIKKCTEEGTKFNVIILDACTTEPNTGICPCKPFYNLSVAQFFSKALKKSGVLFINYLSLGEREKLPLKTYIICVNTDRQVNYINSNKFHDDMSKYWKKLNFPGEYWLDF</sequence>
<name>A0A158Q4I9_DRAME</name>
<reference evidence="3 5" key="2">
    <citation type="submission" date="2018-11" db="EMBL/GenBank/DDBJ databases">
        <authorList>
            <consortium name="Pathogen Informatics"/>
        </authorList>
    </citation>
    <scope>NUCLEOTIDE SEQUENCE [LARGE SCALE GENOMIC DNA]</scope>
</reference>
<proteinExistence type="predicted"/>
<dbReference type="Gene3D" id="3.40.50.150">
    <property type="entry name" value="Vaccinia Virus protein VP39"/>
    <property type="match status" value="1"/>
</dbReference>
<keyword evidence="5" id="KW-1185">Reference proteome</keyword>
<reference evidence="6" key="1">
    <citation type="submission" date="2016-04" db="UniProtKB">
        <authorList>
            <consortium name="WormBaseParasite"/>
        </authorList>
    </citation>
    <scope>IDENTIFICATION</scope>
</reference>
<dbReference type="PANTHER" id="PTHR43317">
    <property type="entry name" value="THERMOSPERMINE SYNTHASE ACAULIS5"/>
    <property type="match status" value="1"/>
</dbReference>
<dbReference type="WBParaSite" id="DME_0000495801-mRNA-1">
    <property type="protein sequence ID" value="DME_0000495801-mRNA-1"/>
    <property type="gene ID" value="DME_0000495801"/>
</dbReference>
<dbReference type="SUPFAM" id="SSF53335">
    <property type="entry name" value="S-adenosyl-L-methionine-dependent methyltransferases"/>
    <property type="match status" value="1"/>
</dbReference>
<evidence type="ECO:0000313" key="6">
    <source>
        <dbReference type="WBParaSite" id="DME_0000495801-mRNA-1"/>
    </source>
</evidence>
<dbReference type="Proteomes" id="UP000274756">
    <property type="component" value="Unassembled WGS sequence"/>
</dbReference>
<feature type="region of interest" description="Disordered" evidence="2">
    <location>
        <begin position="85"/>
        <end position="104"/>
    </location>
</feature>
<evidence type="ECO:0000313" key="3">
    <source>
        <dbReference type="EMBL" id="VDN58784.1"/>
    </source>
</evidence>
<dbReference type="OrthoDB" id="411785at2759"/>
<evidence type="ECO:0000256" key="2">
    <source>
        <dbReference type="SAM" id="MobiDB-lite"/>
    </source>
</evidence>
<protein>
    <submittedName>
        <fullName evidence="6">PABS domain-containing protein</fullName>
    </submittedName>
</protein>
<keyword evidence="1" id="KW-0620">Polyamine biosynthesis</keyword>
<evidence type="ECO:0000313" key="4">
    <source>
        <dbReference type="Proteomes" id="UP000038040"/>
    </source>
</evidence>